<dbReference type="GO" id="GO:0005524">
    <property type="term" value="F:ATP binding"/>
    <property type="evidence" value="ECO:0007669"/>
    <property type="project" value="UniProtKB-KW"/>
</dbReference>
<dbReference type="InterPro" id="IPR027417">
    <property type="entry name" value="P-loop_NTPase"/>
</dbReference>
<keyword evidence="2" id="KW-1185">Reference proteome</keyword>
<dbReference type="Proteomes" id="UP001592581">
    <property type="component" value="Unassembled WGS sequence"/>
</dbReference>
<organism evidence="1 2">
    <name type="scientific">Streptacidiphilus jeojiensis</name>
    <dbReference type="NCBI Taxonomy" id="3229225"/>
    <lineage>
        <taxon>Bacteria</taxon>
        <taxon>Bacillati</taxon>
        <taxon>Actinomycetota</taxon>
        <taxon>Actinomycetes</taxon>
        <taxon>Kitasatosporales</taxon>
        <taxon>Streptomycetaceae</taxon>
        <taxon>Streptacidiphilus</taxon>
    </lineage>
</organism>
<protein>
    <submittedName>
        <fullName evidence="1">ATP-binding protein</fullName>
    </submittedName>
</protein>
<dbReference type="RefSeq" id="WP_380569188.1">
    <property type="nucleotide sequence ID" value="NZ_JBEUKS010000027.1"/>
</dbReference>
<reference evidence="1 2" key="1">
    <citation type="submission" date="2024-06" db="EMBL/GenBank/DDBJ databases">
        <authorList>
            <person name="Lee S.D."/>
        </authorList>
    </citation>
    <scope>NUCLEOTIDE SEQUENCE [LARGE SCALE GENOMIC DNA]</scope>
    <source>
        <strain evidence="1 2">N1-10</strain>
    </source>
</reference>
<keyword evidence="1" id="KW-0547">Nucleotide-binding</keyword>
<keyword evidence="1" id="KW-0067">ATP-binding</keyword>
<evidence type="ECO:0000313" key="2">
    <source>
        <dbReference type="Proteomes" id="UP001592581"/>
    </source>
</evidence>
<accession>A0ABV6Y1H4</accession>
<dbReference type="SUPFAM" id="SSF52540">
    <property type="entry name" value="P-loop containing nucleoside triphosphate hydrolases"/>
    <property type="match status" value="1"/>
</dbReference>
<gene>
    <name evidence="1" type="ORF">ABUW04_39670</name>
</gene>
<sequence length="711" mass="76191">MALGGAPQAYPQTSDRIPDHPVPHRGFDLIGWLSAPRHSGTPGMYALGPAARTPQEQRDEDGAGIPAWQLLLRAALNLVVAWEVFYYLGSLVNVEIRGFVVPKVGDGGGLTFTTWLVDLLEIALLVKVFGRMGRWSLVWRRYGRPLVRRAVVATEKKAVIPAQADGRPQAVDPWWAFRAVAEPGGLALLEQETASGRVNDVDHQRLNRALECVRDYPDRLAALLDAVRDHGSAACAHPSGLRDLPARGSGNDLLLRQIRLGTAEDVPKNPPAYRGVDLALDPTLLGTSLLAVGPSGTGKTVRLARPVAETLCLQALAGTAVVVVVGAADADLGPDSWYDVVVAPGDSRGRYGLDLYGGARRPEEGASRLADALLPEELAPRATLARQALQQVVGPFAAAHGRPPGLRELCLLLRGDADAWDGLREELRATGQLTDHQYDLAQRERMHGQIDDPGGLLADRLGLLDRPVFAGCFNAAPGGGAGDPAGKRTAPGSVPRDAGLPLFAMHALDHPLRVRIALPEHAHPEAARILARLAVGQFLHAAGTRQDRSLFAGLVVDDASAVIDTHSVRDLQRLRGAHAGAVLLLRTLSDLPEGLRAPLFGAVGGRMAFPGLAPWDGTLFAETWGTVWVDERDITRAPDTSGGMFKRTWRAIRTVLAGERAQTESVTTRRVERRRWSPSELAQVLPGGHAVLSLTAVDGTPVPPLLVDLRK</sequence>
<name>A0ABV6Y1H4_9ACTN</name>
<proteinExistence type="predicted"/>
<dbReference type="EMBL" id="JBEUKS010000027">
    <property type="protein sequence ID" value="MFC1444366.1"/>
    <property type="molecule type" value="Genomic_DNA"/>
</dbReference>
<evidence type="ECO:0000313" key="1">
    <source>
        <dbReference type="EMBL" id="MFC1444366.1"/>
    </source>
</evidence>
<comment type="caution">
    <text evidence="1">The sequence shown here is derived from an EMBL/GenBank/DDBJ whole genome shotgun (WGS) entry which is preliminary data.</text>
</comment>